<dbReference type="EMBL" id="MU167275">
    <property type="protein sequence ID" value="KAG0145498.1"/>
    <property type="molecule type" value="Genomic_DNA"/>
</dbReference>
<feature type="compositionally biased region" description="Basic and acidic residues" evidence="1">
    <location>
        <begin position="107"/>
        <end position="122"/>
    </location>
</feature>
<dbReference type="AlphaFoldDB" id="A0A9P6NGE4"/>
<feature type="compositionally biased region" description="Low complexity" evidence="1">
    <location>
        <begin position="73"/>
        <end position="83"/>
    </location>
</feature>
<protein>
    <submittedName>
        <fullName evidence="2">Uncharacterized protein</fullName>
    </submittedName>
</protein>
<reference evidence="2" key="1">
    <citation type="submission" date="2013-11" db="EMBL/GenBank/DDBJ databases">
        <title>Genome sequence of the fusiform rust pathogen reveals effectors for host alternation and coevolution with pine.</title>
        <authorList>
            <consortium name="DOE Joint Genome Institute"/>
            <person name="Smith K."/>
            <person name="Pendleton A."/>
            <person name="Kubisiak T."/>
            <person name="Anderson C."/>
            <person name="Salamov A."/>
            <person name="Aerts A."/>
            <person name="Riley R."/>
            <person name="Clum A."/>
            <person name="Lindquist E."/>
            <person name="Ence D."/>
            <person name="Campbell M."/>
            <person name="Kronenberg Z."/>
            <person name="Feau N."/>
            <person name="Dhillon B."/>
            <person name="Hamelin R."/>
            <person name="Burleigh J."/>
            <person name="Smith J."/>
            <person name="Yandell M."/>
            <person name="Nelson C."/>
            <person name="Grigoriev I."/>
            <person name="Davis J."/>
        </authorList>
    </citation>
    <scope>NUCLEOTIDE SEQUENCE</scope>
    <source>
        <strain evidence="2">G11</strain>
    </source>
</reference>
<evidence type="ECO:0000256" key="1">
    <source>
        <dbReference type="SAM" id="MobiDB-lite"/>
    </source>
</evidence>
<feature type="region of interest" description="Disordered" evidence="1">
    <location>
        <begin position="1"/>
        <end position="20"/>
    </location>
</feature>
<accession>A0A9P6NGE4</accession>
<dbReference type="Proteomes" id="UP000886653">
    <property type="component" value="Unassembled WGS sequence"/>
</dbReference>
<comment type="caution">
    <text evidence="2">The sequence shown here is derived from an EMBL/GenBank/DDBJ whole genome shotgun (WGS) entry which is preliminary data.</text>
</comment>
<sequence>MSLYRNPPRPLLSRRSRASWPSTTAAFFASPFAPVRSVPSPSQAAGFFFHSSIPEEPEPIPMERPFSFQDFRPTPSSSTPSSSLEGPDRLDSLLAELDAQSFAVPSKTEDQPLPKSTEHDDIASVSEEEEQNDWDSGLESISSSPVGRSRCDCLNCGFTDRSSSEGEGSSSGSSGSGGSEEESWSPLKVRFCEGVVEEVLTWSPDIYDRKGPEPITRLSMREVIELKLIKEEVLGLRPVA</sequence>
<feature type="region of interest" description="Disordered" evidence="1">
    <location>
        <begin position="49"/>
        <end position="185"/>
    </location>
</feature>
<keyword evidence="3" id="KW-1185">Reference proteome</keyword>
<name>A0A9P6NGE4_9BASI</name>
<evidence type="ECO:0000313" key="3">
    <source>
        <dbReference type="Proteomes" id="UP000886653"/>
    </source>
</evidence>
<dbReference type="OrthoDB" id="2507747at2759"/>
<evidence type="ECO:0000313" key="2">
    <source>
        <dbReference type="EMBL" id="KAG0145498.1"/>
    </source>
</evidence>
<proteinExistence type="predicted"/>
<organism evidence="2 3">
    <name type="scientific">Cronartium quercuum f. sp. fusiforme G11</name>
    <dbReference type="NCBI Taxonomy" id="708437"/>
    <lineage>
        <taxon>Eukaryota</taxon>
        <taxon>Fungi</taxon>
        <taxon>Dikarya</taxon>
        <taxon>Basidiomycota</taxon>
        <taxon>Pucciniomycotina</taxon>
        <taxon>Pucciniomycetes</taxon>
        <taxon>Pucciniales</taxon>
        <taxon>Coleosporiaceae</taxon>
        <taxon>Cronartium</taxon>
    </lineage>
</organism>
<gene>
    <name evidence="2" type="ORF">CROQUDRAFT_658554</name>
</gene>